<dbReference type="Pfam" id="PF03237">
    <property type="entry name" value="Terminase_6N"/>
    <property type="match status" value="1"/>
</dbReference>
<protein>
    <submittedName>
        <fullName evidence="3">Phage terminase large subunit</fullName>
    </submittedName>
</protein>
<accession>A0A0R2MUH3</accession>
<keyword evidence="4" id="KW-1185">Reference proteome</keyword>
<evidence type="ECO:0000259" key="2">
    <source>
        <dbReference type="Pfam" id="PF17289"/>
    </source>
</evidence>
<organism evidence="3 4">
    <name type="scientific">Lacticaseibacillus saniviri JCM 17471 = DSM 24301</name>
    <dbReference type="NCBI Taxonomy" id="1293598"/>
    <lineage>
        <taxon>Bacteria</taxon>
        <taxon>Bacillati</taxon>
        <taxon>Bacillota</taxon>
        <taxon>Bacilli</taxon>
        <taxon>Lactobacillales</taxon>
        <taxon>Lactobacillaceae</taxon>
        <taxon>Lacticaseibacillus</taxon>
    </lineage>
</organism>
<gene>
    <name evidence="3" type="ORF">IV56_GL001097</name>
</gene>
<dbReference type="InterPro" id="IPR035421">
    <property type="entry name" value="Terminase_6C"/>
</dbReference>
<reference evidence="3 4" key="1">
    <citation type="journal article" date="2015" name="Genome Announc.">
        <title>Expanding the biotechnology potential of lactobacilli through comparative genomics of 213 strains and associated genera.</title>
        <authorList>
            <person name="Sun Z."/>
            <person name="Harris H.M."/>
            <person name="McCann A."/>
            <person name="Guo C."/>
            <person name="Argimon S."/>
            <person name="Zhang W."/>
            <person name="Yang X."/>
            <person name="Jeffery I.B."/>
            <person name="Cooney J.C."/>
            <person name="Kagawa T.F."/>
            <person name="Liu W."/>
            <person name="Song Y."/>
            <person name="Salvetti E."/>
            <person name="Wrobel A."/>
            <person name="Rasinkangas P."/>
            <person name="Parkhill J."/>
            <person name="Rea M.C."/>
            <person name="O'Sullivan O."/>
            <person name="Ritari J."/>
            <person name="Douillard F.P."/>
            <person name="Paul Ross R."/>
            <person name="Yang R."/>
            <person name="Briner A.E."/>
            <person name="Felis G.E."/>
            <person name="de Vos W.M."/>
            <person name="Barrangou R."/>
            <person name="Klaenhammer T.R."/>
            <person name="Caufield P.W."/>
            <person name="Cui Y."/>
            <person name="Zhang H."/>
            <person name="O'Toole P.W."/>
        </authorList>
    </citation>
    <scope>NUCLEOTIDE SEQUENCE [LARGE SCALE GENOMIC DNA]</scope>
    <source>
        <strain evidence="3 4">DSM 24301</strain>
    </source>
</reference>
<dbReference type="Gene3D" id="3.40.50.300">
    <property type="entry name" value="P-loop containing nucleotide triphosphate hydrolases"/>
    <property type="match status" value="1"/>
</dbReference>
<dbReference type="STRING" id="1293598.IV56_GL001097"/>
<dbReference type="EMBL" id="JQCE01000037">
    <property type="protein sequence ID" value="KRO16508.1"/>
    <property type="molecule type" value="Genomic_DNA"/>
</dbReference>
<name>A0A0R2MUH3_9LACO</name>
<dbReference type="AlphaFoldDB" id="A0A0R2MUH3"/>
<dbReference type="Gene3D" id="3.30.420.280">
    <property type="match status" value="1"/>
</dbReference>
<dbReference type="Pfam" id="PF17289">
    <property type="entry name" value="Terminase_6C"/>
    <property type="match status" value="1"/>
</dbReference>
<evidence type="ECO:0000313" key="3">
    <source>
        <dbReference type="EMBL" id="KRO16508.1"/>
    </source>
</evidence>
<proteinExistence type="predicted"/>
<dbReference type="PATRIC" id="fig|1293598.4.peg.1157"/>
<dbReference type="InterPro" id="IPR006437">
    <property type="entry name" value="Phage_terminase_lsu"/>
</dbReference>
<evidence type="ECO:0000256" key="1">
    <source>
        <dbReference type="ARBA" id="ARBA00022612"/>
    </source>
</evidence>
<feature type="domain" description="Terminase large subunit gp17-like C-terminal" evidence="2">
    <location>
        <begin position="253"/>
        <end position="391"/>
    </location>
</feature>
<dbReference type="InterPro" id="IPR027417">
    <property type="entry name" value="P-loop_NTPase"/>
</dbReference>
<comment type="caution">
    <text evidence="3">The sequence shown here is derived from an EMBL/GenBank/DDBJ whole genome shotgun (WGS) entry which is preliminary data.</text>
</comment>
<dbReference type="NCBIfam" id="TIGR01547">
    <property type="entry name" value="phage_term_2"/>
    <property type="match status" value="1"/>
</dbReference>
<evidence type="ECO:0000313" key="4">
    <source>
        <dbReference type="Proteomes" id="UP000050969"/>
    </source>
</evidence>
<keyword evidence="1" id="KW-1188">Viral release from host cell</keyword>
<dbReference type="Proteomes" id="UP000050969">
    <property type="component" value="Unassembled WGS sequence"/>
</dbReference>
<sequence length="409" mass="46809">MQALTWWRNPGTKDLDAIVCDGSVRAGKTVIMSLSYVLWSMTDFDAQQFGLAGKTIGSLRRNVIRPLKIMLHSRGFHVKDHRSDNMLEVSKRGKVNYYFLFGGKDEGSQDLVQGLTAAGFFFDEVALMPESFVKQATARVSVEGGKLWFNCNPAGPYHWFKLEWIDKLKEKRALRIHFTMQDNPSLSPSTIARYERLYSGVFYKRFILGLWVLADGVVYDNWAAETMTTHIDDVSGYESYYVSCDYGTRNPTVFLLWGRKDKVWYCLREFYYSGRESSNNWDDSQYVTAMGKFVGTIKASIIVDPSAASFITALRKAGYQVIAADNDVINGIREVQNAMNNGKIMFADDLKHMFAEFSSYIWDDKAADKGIDKVVKDHDHVMDALRYFVFMVIYKQRTATTAKKPVWLR</sequence>